<gene>
    <name evidence="1" type="ORF">V6N12_036283</name>
</gene>
<comment type="caution">
    <text evidence="1">The sequence shown here is derived from an EMBL/GenBank/DDBJ whole genome shotgun (WGS) entry which is preliminary data.</text>
</comment>
<keyword evidence="2" id="KW-1185">Reference proteome</keyword>
<proteinExistence type="predicted"/>
<accession>A0ABR2ESP5</accession>
<reference evidence="1 2" key="1">
    <citation type="journal article" date="2024" name="G3 (Bethesda)">
        <title>Genome assembly of Hibiscus sabdariffa L. provides insights into metabolisms of medicinal natural products.</title>
        <authorList>
            <person name="Kim T."/>
        </authorList>
    </citation>
    <scope>NUCLEOTIDE SEQUENCE [LARGE SCALE GENOMIC DNA]</scope>
    <source>
        <strain evidence="1">TK-2024</strain>
        <tissue evidence="1">Old leaves</tissue>
    </source>
</reference>
<dbReference type="Proteomes" id="UP001472677">
    <property type="component" value="Unassembled WGS sequence"/>
</dbReference>
<evidence type="ECO:0000313" key="1">
    <source>
        <dbReference type="EMBL" id="KAK8564152.1"/>
    </source>
</evidence>
<name>A0ABR2ESP5_9ROSI</name>
<protein>
    <submittedName>
        <fullName evidence="1">Uncharacterized protein</fullName>
    </submittedName>
</protein>
<sequence>MRVFGLWPTRVRVLVMKVEHGGSSTVLQSKMQGMYQRSTLFLFHELVSSL</sequence>
<organism evidence="1 2">
    <name type="scientific">Hibiscus sabdariffa</name>
    <name type="common">roselle</name>
    <dbReference type="NCBI Taxonomy" id="183260"/>
    <lineage>
        <taxon>Eukaryota</taxon>
        <taxon>Viridiplantae</taxon>
        <taxon>Streptophyta</taxon>
        <taxon>Embryophyta</taxon>
        <taxon>Tracheophyta</taxon>
        <taxon>Spermatophyta</taxon>
        <taxon>Magnoliopsida</taxon>
        <taxon>eudicotyledons</taxon>
        <taxon>Gunneridae</taxon>
        <taxon>Pentapetalae</taxon>
        <taxon>rosids</taxon>
        <taxon>malvids</taxon>
        <taxon>Malvales</taxon>
        <taxon>Malvaceae</taxon>
        <taxon>Malvoideae</taxon>
        <taxon>Hibiscus</taxon>
    </lineage>
</organism>
<evidence type="ECO:0000313" key="2">
    <source>
        <dbReference type="Proteomes" id="UP001472677"/>
    </source>
</evidence>
<dbReference type="EMBL" id="JBBPBM010000011">
    <property type="protein sequence ID" value="KAK8564152.1"/>
    <property type="molecule type" value="Genomic_DNA"/>
</dbReference>